<accession>E8TP77</accession>
<name>E8TP77_MESCW</name>
<dbReference type="HOGENOM" id="CLU_204644_1_0_5"/>
<geneLocation type="plasmid" evidence="1 2">
    <name>pMESCI01</name>
</geneLocation>
<dbReference type="Proteomes" id="UP000007471">
    <property type="component" value="Plasmid pMESCI01"/>
</dbReference>
<dbReference type="KEGG" id="mci:Mesci_6111"/>
<protein>
    <submittedName>
        <fullName evidence="1">Uncharacterized protein</fullName>
    </submittedName>
</protein>
<dbReference type="EMBL" id="CP002448">
    <property type="protein sequence ID" value="ADV15112.1"/>
    <property type="molecule type" value="Genomic_DNA"/>
</dbReference>
<evidence type="ECO:0000313" key="2">
    <source>
        <dbReference type="Proteomes" id="UP000007471"/>
    </source>
</evidence>
<evidence type="ECO:0000313" key="1">
    <source>
        <dbReference type="EMBL" id="ADV15112.1"/>
    </source>
</evidence>
<sequence>MVQLRYGLRQDSDESWTVFDVFTGQPADAWGAPAEYLDQEYAEDLVGILNAEDLKRRLSRGRVV</sequence>
<proteinExistence type="predicted"/>
<keyword evidence="1" id="KW-0614">Plasmid</keyword>
<dbReference type="OrthoDB" id="7211025at2"/>
<gene>
    <name evidence="1" type="ordered locus">Mesci_6111</name>
</gene>
<dbReference type="AlphaFoldDB" id="E8TP77"/>
<reference evidence="2" key="1">
    <citation type="submission" date="2011-01" db="EMBL/GenBank/DDBJ databases">
        <title>Complete sequence of plasmid of Mesorhizobium ciceri bv. biserrulae WSM1271.</title>
        <authorList>
            <person name="Lucas S."/>
            <person name="Copeland A."/>
            <person name="Lapidus A."/>
            <person name="Cheng J.-F."/>
            <person name="Goodwin L."/>
            <person name="Pitluck S."/>
            <person name="Teshima H."/>
            <person name="Detter J.C."/>
            <person name="Han C."/>
            <person name="Tapia R."/>
            <person name="Land M."/>
            <person name="Hauser L."/>
            <person name="Kyrpides N."/>
            <person name="Ivanova N."/>
            <person name="Nandasena K."/>
            <person name="Reeve W.G."/>
            <person name="Howieson J.G."/>
            <person name="O'Hara G."/>
            <person name="Tiwari R.P."/>
            <person name="Woyke T."/>
        </authorList>
    </citation>
    <scope>NUCLEOTIDE SEQUENCE [LARGE SCALE GENOMIC DNA]</scope>
    <source>
        <strain evidence="2">HAMBI 2942 / LMG 23838 / WSM1271</strain>
        <plasmid evidence="2">Plasmid pMESCI01</plasmid>
    </source>
</reference>
<organism evidence="1 2">
    <name type="scientific">Mesorhizobium ciceri biovar biserrulae (strain HAMBI 2942 / LMG 23838 / WSM1271)</name>
    <dbReference type="NCBI Taxonomy" id="765698"/>
    <lineage>
        <taxon>Bacteria</taxon>
        <taxon>Pseudomonadati</taxon>
        <taxon>Pseudomonadota</taxon>
        <taxon>Alphaproteobacteria</taxon>
        <taxon>Hyphomicrobiales</taxon>
        <taxon>Phyllobacteriaceae</taxon>
        <taxon>Mesorhizobium</taxon>
    </lineage>
</organism>